<accession>A0A5B8VDI2</accession>
<proteinExistence type="predicted"/>
<gene>
    <name evidence="1" type="ORF">FRZ67_20155</name>
</gene>
<reference evidence="1 2" key="1">
    <citation type="journal article" date="2016" name="Int. J. Syst. Evol. Microbiol.">
        <title>Panacibacter ginsenosidivorans gen. nov., sp. nov., with ginsenoside converting activity isolated from soil of a ginseng field.</title>
        <authorList>
            <person name="Siddiqi M.Z."/>
            <person name="Muhammad Shafi S."/>
            <person name="Choi K.D."/>
            <person name="Im W.T."/>
        </authorList>
    </citation>
    <scope>NUCLEOTIDE SEQUENCE [LARGE SCALE GENOMIC DNA]</scope>
    <source>
        <strain evidence="1 2">Gsoil1550</strain>
    </source>
</reference>
<protein>
    <submittedName>
        <fullName evidence="1">Uncharacterized protein</fullName>
    </submittedName>
</protein>
<evidence type="ECO:0000313" key="2">
    <source>
        <dbReference type="Proteomes" id="UP000321533"/>
    </source>
</evidence>
<dbReference type="AlphaFoldDB" id="A0A5B8VDI2"/>
<dbReference type="KEGG" id="pgin:FRZ67_20155"/>
<sequence>MTFKFWNWNKKKSNTVVLGKELAEATQREKQRIEKGNYSPSPLPDFDYSKWPDEQSLINPIRNELDNILVALTGEFELADESRKEELRTSINQDNIYTLLEFIRRTILFGVRSQDATDIQNGVIAIAMIEAERCDYRDVLVALSFLFFGIHQLNLNETMLFDKAKQLAQGKTKQLIEQFQQRPTGSKTTEAFGYTAIQTSHGISFIRTNTARYNPEKNLINILFDFEDVLAKDKYWKKEITLEGNISPYWVSAEGDKQMEGLLFNSTGCVSLKANLKTEYHPKADLQRLYIYLAEYNDVESLKALMYKANARTSEGIVRLCFIEGKILCLVIQRAIMVGVKEFETSESLCRFENLLRELIKQA</sequence>
<dbReference type="RefSeq" id="WP_147192377.1">
    <property type="nucleotide sequence ID" value="NZ_CP042435.1"/>
</dbReference>
<evidence type="ECO:0000313" key="1">
    <source>
        <dbReference type="EMBL" id="QEC69500.1"/>
    </source>
</evidence>
<keyword evidence="2" id="KW-1185">Reference proteome</keyword>
<name>A0A5B8VDI2_9BACT</name>
<dbReference type="EMBL" id="CP042435">
    <property type="protein sequence ID" value="QEC69500.1"/>
    <property type="molecule type" value="Genomic_DNA"/>
</dbReference>
<dbReference type="Proteomes" id="UP000321533">
    <property type="component" value="Chromosome"/>
</dbReference>
<organism evidence="1 2">
    <name type="scientific">Panacibacter ginsenosidivorans</name>
    <dbReference type="NCBI Taxonomy" id="1813871"/>
    <lineage>
        <taxon>Bacteria</taxon>
        <taxon>Pseudomonadati</taxon>
        <taxon>Bacteroidota</taxon>
        <taxon>Chitinophagia</taxon>
        <taxon>Chitinophagales</taxon>
        <taxon>Chitinophagaceae</taxon>
        <taxon>Panacibacter</taxon>
    </lineage>
</organism>